<comment type="caution">
    <text evidence="1">The sequence shown here is derived from an EMBL/GenBank/DDBJ whole genome shotgun (WGS) entry which is preliminary data.</text>
</comment>
<reference evidence="1 2" key="1">
    <citation type="submission" date="2024-06" db="EMBL/GenBank/DDBJ databases">
        <authorList>
            <person name="Li F."/>
        </authorList>
    </citation>
    <scope>NUCLEOTIDE SEQUENCE [LARGE SCALE GENOMIC DNA]</scope>
    <source>
        <strain evidence="1 2">GXAS 311</strain>
    </source>
</reference>
<evidence type="ECO:0000313" key="2">
    <source>
        <dbReference type="Proteomes" id="UP001548189"/>
    </source>
</evidence>
<accession>A0ABV2BZB8</accession>
<dbReference type="EMBL" id="JBEVCJ010000043">
    <property type="protein sequence ID" value="MET1257282.1"/>
    <property type="molecule type" value="Genomic_DNA"/>
</dbReference>
<protein>
    <submittedName>
        <fullName evidence="1">Uncharacterized protein</fullName>
    </submittedName>
</protein>
<evidence type="ECO:0000313" key="1">
    <source>
        <dbReference type="EMBL" id="MET1257282.1"/>
    </source>
</evidence>
<organism evidence="1 2">
    <name type="scientific">Aliikangiella maris</name>
    <dbReference type="NCBI Taxonomy" id="3162458"/>
    <lineage>
        <taxon>Bacteria</taxon>
        <taxon>Pseudomonadati</taxon>
        <taxon>Pseudomonadota</taxon>
        <taxon>Gammaproteobacteria</taxon>
        <taxon>Oceanospirillales</taxon>
        <taxon>Pleioneaceae</taxon>
        <taxon>Aliikangiella</taxon>
    </lineage>
</organism>
<proteinExistence type="predicted"/>
<sequence length="192" mass="23187">MNDPLKNWNDWQNEWQAYEPDIKKIKSKINWVSWRMGMILLMDIIILIAYVPFILFILMTEETHWIELVWDVVMGILIIYFVYIDFKIRLPIFRAQGDSTRDVLQLYVKRVEAGVTVGSLGAKCCFGVMILFILWILVNYFLPEPSDKLTEIPFISMGIIWFLMFVVIFKWYEKRKQKELKKLTWLWRDYLE</sequence>
<keyword evidence="2" id="KW-1185">Reference proteome</keyword>
<dbReference type="Proteomes" id="UP001548189">
    <property type="component" value="Unassembled WGS sequence"/>
</dbReference>
<name>A0ABV2BZB8_9GAMM</name>
<gene>
    <name evidence="1" type="ORF">ABVT43_19230</name>
</gene>